<dbReference type="GO" id="GO:0016020">
    <property type="term" value="C:membrane"/>
    <property type="evidence" value="ECO:0007669"/>
    <property type="project" value="InterPro"/>
</dbReference>
<dbReference type="InterPro" id="IPR038050">
    <property type="entry name" value="Neuro_actylchol_rec"/>
</dbReference>
<feature type="non-terminal residue" evidence="2">
    <location>
        <position position="1"/>
    </location>
</feature>
<reference evidence="2" key="1">
    <citation type="submission" date="2023-10" db="EMBL/GenBank/DDBJ databases">
        <title>Genome assembly of Pristionchus species.</title>
        <authorList>
            <person name="Yoshida K."/>
            <person name="Sommer R.J."/>
        </authorList>
    </citation>
    <scope>NUCLEOTIDE SEQUENCE</scope>
    <source>
        <strain evidence="2">RS5133</strain>
    </source>
</reference>
<protein>
    <recommendedName>
        <fullName evidence="4">Ion channel</fullName>
    </recommendedName>
</protein>
<dbReference type="SUPFAM" id="SSF90112">
    <property type="entry name" value="Neurotransmitter-gated ion-channel transmembrane pore"/>
    <property type="match status" value="1"/>
</dbReference>
<dbReference type="Gene3D" id="1.20.58.390">
    <property type="entry name" value="Neurotransmitter-gated ion-channel transmembrane domain"/>
    <property type="match status" value="1"/>
</dbReference>
<keyword evidence="3" id="KW-1185">Reference proteome</keyword>
<evidence type="ECO:0000313" key="3">
    <source>
        <dbReference type="Proteomes" id="UP001432322"/>
    </source>
</evidence>
<keyword evidence="1" id="KW-0812">Transmembrane</keyword>
<sequence>VPMKRHSEWYVWTFLVPTFIIAIIAIFGIFAPTNHYGARNEKTSLTLTTLFSGAGMFRTTSSTMPHETKIPVLGDFLFTEIVFLSTSGLVSMLLHRLHYHALSKKWEPPRCLDRARKRKRQK</sequence>
<feature type="transmembrane region" description="Helical" evidence="1">
    <location>
        <begin position="9"/>
        <end position="31"/>
    </location>
</feature>
<comment type="caution">
    <text evidence="2">The sequence shown here is derived from an EMBL/GenBank/DDBJ whole genome shotgun (WGS) entry which is preliminary data.</text>
</comment>
<dbReference type="EMBL" id="BTSY01000007">
    <property type="protein sequence ID" value="GMT35714.1"/>
    <property type="molecule type" value="Genomic_DNA"/>
</dbReference>
<dbReference type="AlphaFoldDB" id="A0AAV5WYH3"/>
<name>A0AAV5WYH3_9BILA</name>
<evidence type="ECO:0000256" key="1">
    <source>
        <dbReference type="SAM" id="Phobius"/>
    </source>
</evidence>
<evidence type="ECO:0000313" key="2">
    <source>
        <dbReference type="EMBL" id="GMT35714.1"/>
    </source>
</evidence>
<dbReference type="InterPro" id="IPR036719">
    <property type="entry name" value="Neuro-gated_channel_TM_sf"/>
</dbReference>
<gene>
    <name evidence="2" type="ORF">PFISCL1PPCAC_27011</name>
</gene>
<keyword evidence="1" id="KW-0472">Membrane</keyword>
<accession>A0AAV5WYH3</accession>
<feature type="transmembrane region" description="Helical" evidence="1">
    <location>
        <begin position="76"/>
        <end position="95"/>
    </location>
</feature>
<organism evidence="2 3">
    <name type="scientific">Pristionchus fissidentatus</name>
    <dbReference type="NCBI Taxonomy" id="1538716"/>
    <lineage>
        <taxon>Eukaryota</taxon>
        <taxon>Metazoa</taxon>
        <taxon>Ecdysozoa</taxon>
        <taxon>Nematoda</taxon>
        <taxon>Chromadorea</taxon>
        <taxon>Rhabditida</taxon>
        <taxon>Rhabditina</taxon>
        <taxon>Diplogasteromorpha</taxon>
        <taxon>Diplogasteroidea</taxon>
        <taxon>Neodiplogasteridae</taxon>
        <taxon>Pristionchus</taxon>
    </lineage>
</organism>
<proteinExistence type="predicted"/>
<keyword evidence="1" id="KW-1133">Transmembrane helix</keyword>
<evidence type="ECO:0008006" key="4">
    <source>
        <dbReference type="Google" id="ProtNLM"/>
    </source>
</evidence>
<dbReference type="GO" id="GO:0006811">
    <property type="term" value="P:monoatomic ion transport"/>
    <property type="evidence" value="ECO:0007669"/>
    <property type="project" value="InterPro"/>
</dbReference>
<dbReference type="Proteomes" id="UP001432322">
    <property type="component" value="Unassembled WGS sequence"/>
</dbReference>